<comment type="caution">
    <text evidence="2">The sequence shown here is derived from an EMBL/GenBank/DDBJ whole genome shotgun (WGS) entry which is preliminary data.</text>
</comment>
<dbReference type="PIRSF" id="PIRSF006661">
    <property type="entry name" value="PP-lp_UCP006661"/>
    <property type="match status" value="1"/>
</dbReference>
<evidence type="ECO:0000313" key="2">
    <source>
        <dbReference type="EMBL" id="RCX10374.1"/>
    </source>
</evidence>
<protein>
    <submittedName>
        <fullName evidence="2">Uncharacterized protein</fullName>
    </submittedName>
</protein>
<accession>A0A369ASE3</accession>
<evidence type="ECO:0000256" key="1">
    <source>
        <dbReference type="PIRSR" id="PIRSR006661-1"/>
    </source>
</evidence>
<name>A0A369ASE3_9FIRM</name>
<dbReference type="InterPro" id="IPR052188">
    <property type="entry name" value="Ni-pincer_cofactor_biosynth"/>
</dbReference>
<dbReference type="InterPro" id="IPR014729">
    <property type="entry name" value="Rossmann-like_a/b/a_fold"/>
</dbReference>
<feature type="active site" description="Nucleophile and sulfur donor" evidence="1">
    <location>
        <position position="181"/>
    </location>
</feature>
<dbReference type="NCBIfam" id="TIGR00268">
    <property type="entry name" value="ATP-dependent sacrificial sulfur transferase LarE"/>
    <property type="match status" value="1"/>
</dbReference>
<gene>
    <name evidence="2" type="ORF">DFR58_13040</name>
</gene>
<evidence type="ECO:0000313" key="3">
    <source>
        <dbReference type="Proteomes" id="UP000253034"/>
    </source>
</evidence>
<keyword evidence="3" id="KW-1185">Reference proteome</keyword>
<dbReference type="AlphaFoldDB" id="A0A369ASE3"/>
<dbReference type="RefSeq" id="WP_423230848.1">
    <property type="nucleotide sequence ID" value="NZ_QPJT01000030.1"/>
</dbReference>
<reference evidence="2 3" key="1">
    <citation type="submission" date="2018-07" db="EMBL/GenBank/DDBJ databases">
        <title>Genomic Encyclopedia of Type Strains, Phase IV (KMG-IV): sequencing the most valuable type-strain genomes for metagenomic binning, comparative biology and taxonomic classification.</title>
        <authorList>
            <person name="Goeker M."/>
        </authorList>
    </citation>
    <scope>NUCLEOTIDE SEQUENCE [LARGE SCALE GENOMIC DNA]</scope>
    <source>
        <strain evidence="2 3">DSM 27016</strain>
    </source>
</reference>
<dbReference type="PANTHER" id="PTHR43169:SF2">
    <property type="entry name" value="NAD_GMP SYNTHASE DOMAIN-CONTAINING PROTEIN"/>
    <property type="match status" value="1"/>
</dbReference>
<dbReference type="Gene3D" id="3.40.50.620">
    <property type="entry name" value="HUPs"/>
    <property type="match status" value="1"/>
</dbReference>
<dbReference type="SUPFAM" id="SSF52402">
    <property type="entry name" value="Adenine nucleotide alpha hydrolases-like"/>
    <property type="match status" value="1"/>
</dbReference>
<sequence length="277" mass="31084">MKQVMNLNLDQKFNVLRLNIERMGSLAVAFSGGVDSTFLLKVAHDILGSRAIAVTARSSTYPEREFREAVDFVKGLGAKHVVIVSEELDIEGFSDNPVNRCYFCKKELFTKINNVARENNIEHVADGSNVDDLGDYRPGMAAVEELGVTSPLREAGLTKEDIRVLSKDMGLPTWDKPAFACLSSRFPYGQKITREKLGMIDRAEQLLLDLGFKQVRVRHHGEVARIEVSSEERSKFFSIDLMDRIYTSFKEIGFSYTALDLKGYRTGSMNETLKAGK</sequence>
<dbReference type="GO" id="GO:0016783">
    <property type="term" value="F:sulfurtransferase activity"/>
    <property type="evidence" value="ECO:0007669"/>
    <property type="project" value="InterPro"/>
</dbReference>
<organism evidence="2 3">
    <name type="scientific">Anaerobacterium chartisolvens</name>
    <dbReference type="NCBI Taxonomy" id="1297424"/>
    <lineage>
        <taxon>Bacteria</taxon>
        <taxon>Bacillati</taxon>
        <taxon>Bacillota</taxon>
        <taxon>Clostridia</taxon>
        <taxon>Eubacteriales</taxon>
        <taxon>Oscillospiraceae</taxon>
        <taxon>Anaerobacterium</taxon>
    </lineage>
</organism>
<dbReference type="PANTHER" id="PTHR43169">
    <property type="entry name" value="EXSB FAMILY PROTEIN"/>
    <property type="match status" value="1"/>
</dbReference>
<dbReference type="EMBL" id="QPJT01000030">
    <property type="protein sequence ID" value="RCX10374.1"/>
    <property type="molecule type" value="Genomic_DNA"/>
</dbReference>
<proteinExistence type="predicted"/>
<dbReference type="Proteomes" id="UP000253034">
    <property type="component" value="Unassembled WGS sequence"/>
</dbReference>
<dbReference type="InterPro" id="IPR005232">
    <property type="entry name" value="LarE"/>
</dbReference>
<dbReference type="CDD" id="cd01990">
    <property type="entry name" value="LarE-like"/>
    <property type="match status" value="1"/>
</dbReference>